<accession>A0ABP0USF7</accession>
<organism evidence="5 6">
    <name type="scientific">Sphagnum troendelagicum</name>
    <dbReference type="NCBI Taxonomy" id="128251"/>
    <lineage>
        <taxon>Eukaryota</taxon>
        <taxon>Viridiplantae</taxon>
        <taxon>Streptophyta</taxon>
        <taxon>Embryophyta</taxon>
        <taxon>Bryophyta</taxon>
        <taxon>Sphagnophytina</taxon>
        <taxon>Sphagnopsida</taxon>
        <taxon>Sphagnales</taxon>
        <taxon>Sphagnaceae</taxon>
        <taxon>Sphagnum</taxon>
    </lineage>
</organism>
<protein>
    <recommendedName>
        <fullName evidence="4">EF-hand domain-containing protein</fullName>
    </recommendedName>
</protein>
<dbReference type="SUPFAM" id="SSF47473">
    <property type="entry name" value="EF-hand"/>
    <property type="match status" value="1"/>
</dbReference>
<dbReference type="CDD" id="cd00051">
    <property type="entry name" value="EFh"/>
    <property type="match status" value="1"/>
</dbReference>
<dbReference type="PROSITE" id="PS50222">
    <property type="entry name" value="EF_HAND_2"/>
    <property type="match status" value="2"/>
</dbReference>
<evidence type="ECO:0000259" key="4">
    <source>
        <dbReference type="PROSITE" id="PS50222"/>
    </source>
</evidence>
<evidence type="ECO:0000313" key="5">
    <source>
        <dbReference type="EMBL" id="CAK9228810.1"/>
    </source>
</evidence>
<evidence type="ECO:0000256" key="2">
    <source>
        <dbReference type="ARBA" id="ARBA00022837"/>
    </source>
</evidence>
<feature type="region of interest" description="Disordered" evidence="3">
    <location>
        <begin position="394"/>
        <end position="418"/>
    </location>
</feature>
<evidence type="ECO:0000256" key="3">
    <source>
        <dbReference type="SAM" id="MobiDB-lite"/>
    </source>
</evidence>
<dbReference type="SMART" id="SM00054">
    <property type="entry name" value="EFh"/>
    <property type="match status" value="2"/>
</dbReference>
<keyword evidence="6" id="KW-1185">Reference proteome</keyword>
<feature type="compositionally biased region" description="Basic and acidic residues" evidence="3">
    <location>
        <begin position="269"/>
        <end position="298"/>
    </location>
</feature>
<dbReference type="PANTHER" id="PTHR23048:SF59">
    <property type="entry name" value="EF-HAND SUPERFAMILY PROTEIN"/>
    <property type="match status" value="1"/>
</dbReference>
<dbReference type="Pfam" id="PF13499">
    <property type="entry name" value="EF-hand_7"/>
    <property type="match status" value="1"/>
</dbReference>
<keyword evidence="1" id="KW-0677">Repeat</keyword>
<evidence type="ECO:0000313" key="6">
    <source>
        <dbReference type="Proteomes" id="UP001497512"/>
    </source>
</evidence>
<dbReference type="Gene3D" id="1.10.238.10">
    <property type="entry name" value="EF-hand"/>
    <property type="match status" value="1"/>
</dbReference>
<feature type="region of interest" description="Disordered" evidence="3">
    <location>
        <begin position="266"/>
        <end position="298"/>
    </location>
</feature>
<dbReference type="InterPro" id="IPR050230">
    <property type="entry name" value="CALM/Myosin/TropC-like"/>
</dbReference>
<name>A0ABP0USF7_9BRYO</name>
<reference evidence="5" key="1">
    <citation type="submission" date="2024-02" db="EMBL/GenBank/DDBJ databases">
        <authorList>
            <consortium name="ELIXIR-Norway"/>
            <consortium name="Elixir Norway"/>
        </authorList>
    </citation>
    <scope>NUCLEOTIDE SEQUENCE</scope>
</reference>
<proteinExistence type="predicted"/>
<dbReference type="PROSITE" id="PS00018">
    <property type="entry name" value="EF_HAND_1"/>
    <property type="match status" value="2"/>
</dbReference>
<gene>
    <name evidence="5" type="ORF">CSSPTR1EN2_LOCUS19419</name>
</gene>
<feature type="domain" description="EF-hand" evidence="4">
    <location>
        <begin position="74"/>
        <end position="109"/>
    </location>
</feature>
<feature type="domain" description="EF-hand" evidence="4">
    <location>
        <begin position="38"/>
        <end position="73"/>
    </location>
</feature>
<dbReference type="PANTHER" id="PTHR23048">
    <property type="entry name" value="MYOSIN LIGHT CHAIN 1, 3"/>
    <property type="match status" value="1"/>
</dbReference>
<dbReference type="InterPro" id="IPR018247">
    <property type="entry name" value="EF_Hand_1_Ca_BS"/>
</dbReference>
<sequence length="418" mass="47097">MNENWRVIYGLQAVLQKLSIAVWLRAHGKFVRPELTVKQRQELKECFELIDADGSGAIDASEMLTAFNVLGMHVKKSEVEAMLAEVDADGSGEVEYPEFVQIMTTKLDKQNEDAYAPKDDRKPTKQQPLPFPLIARAYRRKKLMEAVMGGDKATQERLQARADAAENEWKAMMDEANNRTKAIKSIKQKALTSIASQRIRRGAKLKRQDFKKLHVTEVPLPAYVIENMDADVKTVLSNIHEQASLQRTSMAGARDKAIAVVTSDSGANMKDKAKEQEKKNIADGKDSGGDKKKMETDVSQEDLKEMISEMKGPSKAPYNYKEEFEQLAALRKMVRHKPTLEQQLLHVHAIKSLHNYFKTNQQDDKGSTPQHSVAPYVPPMSPSAIVLGHDQTNLTHSKKQKMRPHTSSLGELGRPRWN</sequence>
<dbReference type="InterPro" id="IPR011992">
    <property type="entry name" value="EF-hand-dom_pair"/>
</dbReference>
<dbReference type="InterPro" id="IPR002048">
    <property type="entry name" value="EF_hand_dom"/>
</dbReference>
<keyword evidence="2" id="KW-0106">Calcium</keyword>
<dbReference type="Proteomes" id="UP001497512">
    <property type="component" value="Chromosome 6"/>
</dbReference>
<dbReference type="EMBL" id="OZ019898">
    <property type="protein sequence ID" value="CAK9228810.1"/>
    <property type="molecule type" value="Genomic_DNA"/>
</dbReference>
<evidence type="ECO:0000256" key="1">
    <source>
        <dbReference type="ARBA" id="ARBA00022737"/>
    </source>
</evidence>